<feature type="chain" id="PRO_5040396393" description="Secreted protein" evidence="2">
    <location>
        <begin position="38"/>
        <end position="139"/>
    </location>
</feature>
<dbReference type="RefSeq" id="XP_043016079.1">
    <property type="nucleotide sequence ID" value="XM_043147370.1"/>
</dbReference>
<dbReference type="GeneID" id="66070513"/>
<dbReference type="KEGG" id="more:E1B28_001437"/>
<reference evidence="3" key="1">
    <citation type="journal article" date="2021" name="Genome Biol. Evol.">
        <title>The assembled and annotated genome of the fairy-ring fungus Marasmius oreades.</title>
        <authorList>
            <person name="Hiltunen M."/>
            <person name="Ament-Velasquez S.L."/>
            <person name="Johannesson H."/>
        </authorList>
    </citation>
    <scope>NUCLEOTIDE SEQUENCE</scope>
    <source>
        <strain evidence="3">03SP1</strain>
    </source>
</reference>
<proteinExistence type="predicted"/>
<dbReference type="EMBL" id="CM032181">
    <property type="protein sequence ID" value="KAG7099609.1"/>
    <property type="molecule type" value="Genomic_DNA"/>
</dbReference>
<keyword evidence="4" id="KW-1185">Reference proteome</keyword>
<evidence type="ECO:0000313" key="4">
    <source>
        <dbReference type="Proteomes" id="UP001049176"/>
    </source>
</evidence>
<name>A0A9P7V3E0_9AGAR</name>
<feature type="region of interest" description="Disordered" evidence="1">
    <location>
        <begin position="65"/>
        <end position="98"/>
    </location>
</feature>
<dbReference type="AlphaFoldDB" id="A0A9P7V3E0"/>
<feature type="signal peptide" evidence="2">
    <location>
        <begin position="1"/>
        <end position="37"/>
    </location>
</feature>
<sequence length="139" mass="15822">MQEGVRRLGNKRTLYRSSRCLIVFGALLLCDSRVAESDNNAFLDLFEGYLPNQMIYSRKMKDQKLVAKSGSHSRTQKSSTAQPPSLTSRSSRSWHSGKTARYFCSQSRPKMQIFLKDEDVREAALRNAISCAEYAECRT</sequence>
<gene>
    <name evidence="3" type="ORF">E1B28_001437</name>
</gene>
<dbReference type="Proteomes" id="UP001049176">
    <property type="component" value="Chromosome 1"/>
</dbReference>
<accession>A0A9P7V3E0</accession>
<keyword evidence="2" id="KW-0732">Signal</keyword>
<protein>
    <recommendedName>
        <fullName evidence="5">Secreted protein</fullName>
    </recommendedName>
</protein>
<organism evidence="3 4">
    <name type="scientific">Marasmius oreades</name>
    <name type="common">fairy-ring Marasmius</name>
    <dbReference type="NCBI Taxonomy" id="181124"/>
    <lineage>
        <taxon>Eukaryota</taxon>
        <taxon>Fungi</taxon>
        <taxon>Dikarya</taxon>
        <taxon>Basidiomycota</taxon>
        <taxon>Agaricomycotina</taxon>
        <taxon>Agaricomycetes</taxon>
        <taxon>Agaricomycetidae</taxon>
        <taxon>Agaricales</taxon>
        <taxon>Marasmiineae</taxon>
        <taxon>Marasmiaceae</taxon>
        <taxon>Marasmius</taxon>
    </lineage>
</organism>
<dbReference type="OrthoDB" id="10248513at2759"/>
<evidence type="ECO:0000313" key="3">
    <source>
        <dbReference type="EMBL" id="KAG7099609.1"/>
    </source>
</evidence>
<comment type="caution">
    <text evidence="3">The sequence shown here is derived from an EMBL/GenBank/DDBJ whole genome shotgun (WGS) entry which is preliminary data.</text>
</comment>
<evidence type="ECO:0000256" key="1">
    <source>
        <dbReference type="SAM" id="MobiDB-lite"/>
    </source>
</evidence>
<evidence type="ECO:0008006" key="5">
    <source>
        <dbReference type="Google" id="ProtNLM"/>
    </source>
</evidence>
<evidence type="ECO:0000256" key="2">
    <source>
        <dbReference type="SAM" id="SignalP"/>
    </source>
</evidence>
<feature type="compositionally biased region" description="Polar residues" evidence="1">
    <location>
        <begin position="70"/>
        <end position="87"/>
    </location>
</feature>